<dbReference type="InterPro" id="IPR023828">
    <property type="entry name" value="Peptidase_S8_Ser-AS"/>
</dbReference>
<dbReference type="Pfam" id="PF00082">
    <property type="entry name" value="Peptidase_S8"/>
    <property type="match status" value="1"/>
</dbReference>
<dbReference type="RefSeq" id="WP_273598365.1">
    <property type="nucleotide sequence ID" value="NZ_JAQQXS010000023.1"/>
</dbReference>
<protein>
    <submittedName>
        <fullName evidence="9">S8 family serine peptidase</fullName>
    </submittedName>
</protein>
<gene>
    <name evidence="9" type="ORF">PRZ01_18715</name>
</gene>
<feature type="active site" description="Charge relay system" evidence="5">
    <location>
        <position position="209"/>
    </location>
</feature>
<dbReference type="InterPro" id="IPR036852">
    <property type="entry name" value="Peptidase_S8/S53_dom_sf"/>
</dbReference>
<feature type="domain" description="Peptidase S8/S53" evidence="8">
    <location>
        <begin position="203"/>
        <end position="520"/>
    </location>
</feature>
<dbReference type="PRINTS" id="PR00723">
    <property type="entry name" value="SUBTILISIN"/>
</dbReference>
<comment type="similarity">
    <text evidence="1 5 6">Belongs to the peptidase S8 family.</text>
</comment>
<keyword evidence="10" id="KW-1185">Reference proteome</keyword>
<evidence type="ECO:0000256" key="5">
    <source>
        <dbReference type="PROSITE-ProRule" id="PRU01240"/>
    </source>
</evidence>
<keyword evidence="3 5" id="KW-0378">Hydrolase</keyword>
<dbReference type="InterPro" id="IPR050131">
    <property type="entry name" value="Peptidase_S8_subtilisin-like"/>
</dbReference>
<evidence type="ECO:0000256" key="4">
    <source>
        <dbReference type="ARBA" id="ARBA00022825"/>
    </source>
</evidence>
<keyword evidence="2 5" id="KW-0645">Protease</keyword>
<keyword evidence="7" id="KW-0472">Membrane</keyword>
<evidence type="ECO:0000256" key="2">
    <source>
        <dbReference type="ARBA" id="ARBA00022670"/>
    </source>
</evidence>
<evidence type="ECO:0000259" key="8">
    <source>
        <dbReference type="Pfam" id="PF00082"/>
    </source>
</evidence>
<feature type="transmembrane region" description="Helical" evidence="7">
    <location>
        <begin position="747"/>
        <end position="766"/>
    </location>
</feature>
<dbReference type="InterPro" id="IPR000209">
    <property type="entry name" value="Peptidase_S8/S53_dom"/>
</dbReference>
<keyword evidence="4 5" id="KW-0720">Serine protease</keyword>
<dbReference type="PANTHER" id="PTHR43806:SF11">
    <property type="entry name" value="CEREVISIN-RELATED"/>
    <property type="match status" value="1"/>
</dbReference>
<evidence type="ECO:0000256" key="7">
    <source>
        <dbReference type="SAM" id="Phobius"/>
    </source>
</evidence>
<dbReference type="EMBL" id="JAQQXS010000023">
    <property type="protein sequence ID" value="MDC8787226.1"/>
    <property type="molecule type" value="Genomic_DNA"/>
</dbReference>
<dbReference type="PROSITE" id="PS51892">
    <property type="entry name" value="SUBTILASE"/>
    <property type="match status" value="1"/>
</dbReference>
<dbReference type="PROSITE" id="PS00138">
    <property type="entry name" value="SUBTILASE_SER"/>
    <property type="match status" value="1"/>
</dbReference>
<name>A0ABT5KWB1_9BURK</name>
<dbReference type="InterPro" id="IPR015500">
    <property type="entry name" value="Peptidase_S8_subtilisin-rel"/>
</dbReference>
<comment type="caution">
    <text evidence="9">The sequence shown here is derived from an EMBL/GenBank/DDBJ whole genome shotgun (WGS) entry which is preliminary data.</text>
</comment>
<keyword evidence="7" id="KW-1133">Transmembrane helix</keyword>
<evidence type="ECO:0000256" key="6">
    <source>
        <dbReference type="RuleBase" id="RU003355"/>
    </source>
</evidence>
<evidence type="ECO:0000256" key="1">
    <source>
        <dbReference type="ARBA" id="ARBA00011073"/>
    </source>
</evidence>
<feature type="active site" description="Charge relay system" evidence="5">
    <location>
        <position position="487"/>
    </location>
</feature>
<dbReference type="Proteomes" id="UP001219862">
    <property type="component" value="Unassembled WGS sequence"/>
</dbReference>
<proteinExistence type="inferred from homology"/>
<accession>A0ABT5KWB1</accession>
<dbReference type="Gene3D" id="3.40.50.200">
    <property type="entry name" value="Peptidase S8/S53 domain"/>
    <property type="match status" value="1"/>
</dbReference>
<evidence type="ECO:0000256" key="3">
    <source>
        <dbReference type="ARBA" id="ARBA00022801"/>
    </source>
</evidence>
<keyword evidence="7" id="KW-0812">Transmembrane</keyword>
<sequence>MKHLSRPFSRLLGLSGLAALLLGGGPLLPLHSAQAASSNLTASTAVDAQARVIVRFKSTAASVRAKALSASSDTATVQSVAQTRVTALAQRTGLSSALAAGLTARRSLDERTHVVTASGMSSAALVAKLALDSEVELVAEDHLRRHTTVTPNDTLYAGNGGVAPVSGNGSANGQWYLKTPTSAVVSSIDAPAAWGITTGVPTVVVAVLDTGIRFDHPDLAGQFISNSAFASGYVGADMVGWQSGDSYGLAMANKSAFTPTDATDPGDWVSQADITAGTLGSGCTSSDIGDSSWHGTRTAGLIAAASNNSAGISGTAWGVKLVPVRVLGKCGGYDSDIIAGMKWAVGIAVSGLPTNPNPAKVLNMSLGGTGTCSTSNSTGQLYLDAISQVTAKGASIVAAAGNSEGTAVGIPGNCAGVIAVAALRHVGTKVGFSSLGPEVTIAAPGGNCVNSTGACLYTMLSTTNSGTTTPVAADAAYTNNTDSVGTSFSAPITAGTVALMFSANSNLTPAQVQTLVKSSARSFVTSGGTAGIAQCHAPTSTVQDECYCTTSTCGAGMLDAGAAVTAAQNANTATTAQTITFAALGSQTLNNSPLTLSATASSSLAVTYTASPPSVCTVSGTSLTLVAVGTCAVTAHQAGNTVYVAATPVTQSFAVSQATQTITFTSPGAQTLGTTPAALVASASSGLAVSLSSSTAAVCTVSGTTLTLVSAGTCTLTATQAGNTSYAAATPVTVTVTVSAAPASSKGGGAAGGVWVALLGLAAFVLRRGRGMAV</sequence>
<evidence type="ECO:0000313" key="9">
    <source>
        <dbReference type="EMBL" id="MDC8787226.1"/>
    </source>
</evidence>
<dbReference type="PANTHER" id="PTHR43806">
    <property type="entry name" value="PEPTIDASE S8"/>
    <property type="match status" value="1"/>
</dbReference>
<evidence type="ECO:0000313" key="10">
    <source>
        <dbReference type="Proteomes" id="UP001219862"/>
    </source>
</evidence>
<reference evidence="9 10" key="1">
    <citation type="submission" date="2022-10" db="EMBL/GenBank/DDBJ databases">
        <title>paucibacter sp. hw8 Genome sequencing.</title>
        <authorList>
            <person name="Park S."/>
        </authorList>
    </citation>
    <scope>NUCLEOTIDE SEQUENCE [LARGE SCALE GENOMIC DNA]</scope>
    <source>
        <strain evidence="10">hw8</strain>
    </source>
</reference>
<dbReference type="SUPFAM" id="SSF52743">
    <property type="entry name" value="Subtilisin-like"/>
    <property type="match status" value="1"/>
</dbReference>
<feature type="active site" description="Charge relay system" evidence="5">
    <location>
        <position position="294"/>
    </location>
</feature>
<dbReference type="PROSITE" id="PS00136">
    <property type="entry name" value="SUBTILASE_ASP"/>
    <property type="match status" value="1"/>
</dbReference>
<organism evidence="9 10">
    <name type="scientific">Roseateles koreensis</name>
    <dbReference type="NCBI Taxonomy" id="2987526"/>
    <lineage>
        <taxon>Bacteria</taxon>
        <taxon>Pseudomonadati</taxon>
        <taxon>Pseudomonadota</taxon>
        <taxon>Betaproteobacteria</taxon>
        <taxon>Burkholderiales</taxon>
        <taxon>Sphaerotilaceae</taxon>
        <taxon>Roseateles</taxon>
    </lineage>
</organism>
<dbReference type="InterPro" id="IPR023827">
    <property type="entry name" value="Peptidase_S8_Asp-AS"/>
</dbReference>